<dbReference type="InterPro" id="IPR006439">
    <property type="entry name" value="HAD-SF_hydro_IA"/>
</dbReference>
<accession>A0A0D2LSA3</accession>
<dbReference type="PANTHER" id="PTHR43481">
    <property type="entry name" value="FRUCTOSE-1-PHOSPHATE PHOSPHATASE"/>
    <property type="match status" value="1"/>
</dbReference>
<dbReference type="CDD" id="cd07505">
    <property type="entry name" value="HAD_BPGM-like"/>
    <property type="match status" value="1"/>
</dbReference>
<dbReference type="Pfam" id="PF00702">
    <property type="entry name" value="Hydrolase"/>
    <property type="match status" value="1"/>
</dbReference>
<dbReference type="SUPFAM" id="SSF56784">
    <property type="entry name" value="HAD-like"/>
    <property type="match status" value="1"/>
</dbReference>
<organism evidence="1 2">
    <name type="scientific">Monoraphidium neglectum</name>
    <dbReference type="NCBI Taxonomy" id="145388"/>
    <lineage>
        <taxon>Eukaryota</taxon>
        <taxon>Viridiplantae</taxon>
        <taxon>Chlorophyta</taxon>
        <taxon>core chlorophytes</taxon>
        <taxon>Chlorophyceae</taxon>
        <taxon>CS clade</taxon>
        <taxon>Sphaeropleales</taxon>
        <taxon>Selenastraceae</taxon>
        <taxon>Monoraphidium</taxon>
    </lineage>
</organism>
<dbReference type="RefSeq" id="XP_013891686.1">
    <property type="nucleotide sequence ID" value="XM_014036232.1"/>
</dbReference>
<dbReference type="STRING" id="145388.A0A0D2LSA3"/>
<name>A0A0D2LSA3_9CHLO</name>
<dbReference type="PANTHER" id="PTHR43481:SF4">
    <property type="entry name" value="GLYCEROL-1-PHOSPHATE PHOSPHOHYDROLASE 1-RELATED"/>
    <property type="match status" value="1"/>
</dbReference>
<keyword evidence="2" id="KW-1185">Reference proteome</keyword>
<dbReference type="Proteomes" id="UP000054498">
    <property type="component" value="Unassembled WGS sequence"/>
</dbReference>
<dbReference type="NCBIfam" id="TIGR01509">
    <property type="entry name" value="HAD-SF-IA-v3"/>
    <property type="match status" value="1"/>
</dbReference>
<dbReference type="KEGG" id="mng:MNEG_15297"/>
<dbReference type="OrthoDB" id="2017893at2759"/>
<dbReference type="GO" id="GO:0050308">
    <property type="term" value="F:sugar-phosphatase activity"/>
    <property type="evidence" value="ECO:0007669"/>
    <property type="project" value="TreeGrafter"/>
</dbReference>
<dbReference type="InterPro" id="IPR051806">
    <property type="entry name" value="HAD-like_SPP"/>
</dbReference>
<reference evidence="1 2" key="1">
    <citation type="journal article" date="2013" name="BMC Genomics">
        <title>Reconstruction of the lipid metabolism for the microalga Monoraphidium neglectum from its genome sequence reveals characteristics suitable for biofuel production.</title>
        <authorList>
            <person name="Bogen C."/>
            <person name="Al-Dilaimi A."/>
            <person name="Albersmeier A."/>
            <person name="Wichmann J."/>
            <person name="Grundmann M."/>
            <person name="Rupp O."/>
            <person name="Lauersen K.J."/>
            <person name="Blifernez-Klassen O."/>
            <person name="Kalinowski J."/>
            <person name="Goesmann A."/>
            <person name="Mussgnug J.H."/>
            <person name="Kruse O."/>
        </authorList>
    </citation>
    <scope>NUCLEOTIDE SEQUENCE [LARGE SCALE GENOMIC DNA]</scope>
    <source>
        <strain evidence="1 2">SAG 48.87</strain>
    </source>
</reference>
<dbReference type="InterPro" id="IPR036412">
    <property type="entry name" value="HAD-like_sf"/>
</dbReference>
<dbReference type="Gene3D" id="3.40.50.1000">
    <property type="entry name" value="HAD superfamily/HAD-like"/>
    <property type="match status" value="1"/>
</dbReference>
<protein>
    <submittedName>
        <fullName evidence="1">Uncharacterized protein</fullName>
    </submittedName>
</protein>
<evidence type="ECO:0000313" key="2">
    <source>
        <dbReference type="Proteomes" id="UP000054498"/>
    </source>
</evidence>
<evidence type="ECO:0000313" key="1">
    <source>
        <dbReference type="EMBL" id="KIY92666.1"/>
    </source>
</evidence>
<proteinExistence type="predicted"/>
<dbReference type="EMBL" id="KK105421">
    <property type="protein sequence ID" value="KIY92666.1"/>
    <property type="molecule type" value="Genomic_DNA"/>
</dbReference>
<dbReference type="GeneID" id="25732944"/>
<dbReference type="AlphaFoldDB" id="A0A0D2LSA3"/>
<dbReference type="InterPro" id="IPR023214">
    <property type="entry name" value="HAD_sf"/>
</dbReference>
<sequence length="214" mass="21614">MDVVGCVEHYKRRHGRDDWTDVPAIAAKEVKEVFYEKLTADGISAFDGAADIIKEAQALGWGVAVASSGAPSKIARNLGSSGLAPLLDPEHIVSAAYVRRGKPAPDVYLEALRRLGAASPRSAARALVIEDAAHGLAAARAAGAYAVAVTTSLPAEALAPHADEVVGGLRDLVGRLAALRPGGTAADRPRAAAGVEAAKGVAAGAEAEAAGAVS</sequence>
<gene>
    <name evidence="1" type="ORF">MNEG_15297</name>
</gene>